<evidence type="ECO:0000256" key="1">
    <source>
        <dbReference type="SAM" id="SignalP"/>
    </source>
</evidence>
<reference evidence="3" key="1">
    <citation type="journal article" date="2019" name="Int. J. Syst. Evol. Microbiol.">
        <title>The Global Catalogue of Microorganisms (GCM) 10K type strain sequencing project: providing services to taxonomists for standard genome sequencing and annotation.</title>
        <authorList>
            <consortium name="The Broad Institute Genomics Platform"/>
            <consortium name="The Broad Institute Genome Sequencing Center for Infectious Disease"/>
            <person name="Wu L."/>
            <person name="Ma J."/>
        </authorList>
    </citation>
    <scope>NUCLEOTIDE SEQUENCE [LARGE SCALE GENOMIC DNA]</scope>
    <source>
        <strain evidence="3">CGMCC 1.16855</strain>
    </source>
</reference>
<feature type="chain" id="PRO_5047459822" evidence="1">
    <location>
        <begin position="27"/>
        <end position="122"/>
    </location>
</feature>
<keyword evidence="1" id="KW-0732">Signal</keyword>
<name>A0ABV7BRT8_9PROT</name>
<proteinExistence type="predicted"/>
<comment type="caution">
    <text evidence="2">The sequence shown here is derived from an EMBL/GenBank/DDBJ whole genome shotgun (WGS) entry which is preliminary data.</text>
</comment>
<evidence type="ECO:0000313" key="2">
    <source>
        <dbReference type="EMBL" id="MFC2999424.1"/>
    </source>
</evidence>
<dbReference type="EMBL" id="JBHRSB010000001">
    <property type="protein sequence ID" value="MFC2999424.1"/>
    <property type="molecule type" value="Genomic_DNA"/>
</dbReference>
<accession>A0ABV7BRT8</accession>
<keyword evidence="3" id="KW-1185">Reference proteome</keyword>
<feature type="signal peptide" evidence="1">
    <location>
        <begin position="1"/>
        <end position="26"/>
    </location>
</feature>
<protein>
    <submittedName>
        <fullName evidence="2">Uncharacterized protein</fullName>
    </submittedName>
</protein>
<organism evidence="2 3">
    <name type="scientific">Falsiroseomonas tokyonensis</name>
    <dbReference type="NCBI Taxonomy" id="430521"/>
    <lineage>
        <taxon>Bacteria</taxon>
        <taxon>Pseudomonadati</taxon>
        <taxon>Pseudomonadota</taxon>
        <taxon>Alphaproteobacteria</taxon>
        <taxon>Acetobacterales</taxon>
        <taxon>Roseomonadaceae</taxon>
        <taxon>Falsiroseomonas</taxon>
    </lineage>
</organism>
<sequence length="122" mass="12949">MKTLHRIGLVAAAGLALATLAAPAQAAHLYCDGRVLVDFAMAPANRAQPQLRKTIYRADIRNTGGAQRIRLQFNLSPYPPVDAQLLVSASPTSYGLFMHQAAAGSPNPQWSAVIPAVRITCG</sequence>
<dbReference type="RefSeq" id="WP_216835318.1">
    <property type="nucleotide sequence ID" value="NZ_JAFNJS010000001.1"/>
</dbReference>
<gene>
    <name evidence="2" type="ORF">ACFOD3_05935</name>
</gene>
<evidence type="ECO:0000313" key="3">
    <source>
        <dbReference type="Proteomes" id="UP001595420"/>
    </source>
</evidence>
<dbReference type="Proteomes" id="UP001595420">
    <property type="component" value="Unassembled WGS sequence"/>
</dbReference>